<dbReference type="OrthoDB" id="1906at2"/>
<dbReference type="FunFam" id="3.40.640.10:FF:000004">
    <property type="entry name" value="Acetylornithine aminotransferase"/>
    <property type="match status" value="1"/>
</dbReference>
<accession>A0A4R8MGW9</accession>
<protein>
    <submittedName>
        <fullName evidence="6">Acetylornithine/LysW-gamma-L-lysine aminotransferase</fullName>
    </submittedName>
</protein>
<keyword evidence="4 5" id="KW-0663">Pyridoxal phosphate</keyword>
<gene>
    <name evidence="6" type="ORF">C8D99_102217</name>
</gene>
<evidence type="ECO:0000256" key="1">
    <source>
        <dbReference type="ARBA" id="ARBA00001933"/>
    </source>
</evidence>
<dbReference type="Gene3D" id="3.40.640.10">
    <property type="entry name" value="Type I PLP-dependent aspartate aminotransferase-like (Major domain)"/>
    <property type="match status" value="1"/>
</dbReference>
<dbReference type="Gene3D" id="3.90.1150.10">
    <property type="entry name" value="Aspartate Aminotransferase, domain 1"/>
    <property type="match status" value="1"/>
</dbReference>
<keyword evidence="3 6" id="KW-0808">Transferase</keyword>
<evidence type="ECO:0000313" key="6">
    <source>
        <dbReference type="EMBL" id="TDY63236.1"/>
    </source>
</evidence>
<keyword evidence="7" id="KW-1185">Reference proteome</keyword>
<dbReference type="Pfam" id="PF00202">
    <property type="entry name" value="Aminotran_3"/>
    <property type="match status" value="1"/>
</dbReference>
<dbReference type="GO" id="GO:0008483">
    <property type="term" value="F:transaminase activity"/>
    <property type="evidence" value="ECO:0007669"/>
    <property type="project" value="UniProtKB-KW"/>
</dbReference>
<reference evidence="6 7" key="1">
    <citation type="submission" date="2019-03" db="EMBL/GenBank/DDBJ databases">
        <title>Genomic Encyclopedia of Type Strains, Phase IV (KMG-IV): sequencing the most valuable type-strain genomes for metagenomic binning, comparative biology and taxonomic classification.</title>
        <authorList>
            <person name="Goeker M."/>
        </authorList>
    </citation>
    <scope>NUCLEOTIDE SEQUENCE [LARGE SCALE GENOMIC DNA]</scope>
    <source>
        <strain evidence="6 7">DSM 25964</strain>
    </source>
</reference>
<dbReference type="CDD" id="cd00610">
    <property type="entry name" value="OAT_like"/>
    <property type="match status" value="1"/>
</dbReference>
<dbReference type="GO" id="GO:0042802">
    <property type="term" value="F:identical protein binding"/>
    <property type="evidence" value="ECO:0007669"/>
    <property type="project" value="TreeGrafter"/>
</dbReference>
<dbReference type="InterPro" id="IPR015422">
    <property type="entry name" value="PyrdxlP-dep_Trfase_small"/>
</dbReference>
<comment type="cofactor">
    <cofactor evidence="1">
        <name>pyridoxal 5'-phosphate</name>
        <dbReference type="ChEBI" id="CHEBI:597326"/>
    </cofactor>
</comment>
<proteinExistence type="inferred from homology"/>
<evidence type="ECO:0000256" key="3">
    <source>
        <dbReference type="ARBA" id="ARBA00022679"/>
    </source>
</evidence>
<dbReference type="EMBL" id="SORI01000002">
    <property type="protein sequence ID" value="TDY63236.1"/>
    <property type="molecule type" value="Genomic_DNA"/>
</dbReference>
<comment type="similarity">
    <text evidence="5">Belongs to the class-III pyridoxal-phosphate-dependent aminotransferase family.</text>
</comment>
<dbReference type="InterPro" id="IPR005814">
    <property type="entry name" value="Aminotrans_3"/>
</dbReference>
<keyword evidence="2 6" id="KW-0032">Aminotransferase</keyword>
<dbReference type="PANTHER" id="PTHR11986">
    <property type="entry name" value="AMINOTRANSFERASE CLASS III"/>
    <property type="match status" value="1"/>
</dbReference>
<evidence type="ECO:0000256" key="4">
    <source>
        <dbReference type="ARBA" id="ARBA00022898"/>
    </source>
</evidence>
<dbReference type="AlphaFoldDB" id="A0A4R8MGW9"/>
<dbReference type="SUPFAM" id="SSF53383">
    <property type="entry name" value="PLP-dependent transferases"/>
    <property type="match status" value="1"/>
</dbReference>
<organism evidence="6 7">
    <name type="scientific">Aminivibrio pyruvatiphilus</name>
    <dbReference type="NCBI Taxonomy" id="1005740"/>
    <lineage>
        <taxon>Bacteria</taxon>
        <taxon>Thermotogati</taxon>
        <taxon>Synergistota</taxon>
        <taxon>Synergistia</taxon>
        <taxon>Synergistales</taxon>
        <taxon>Aminobacteriaceae</taxon>
        <taxon>Aminivibrio</taxon>
    </lineage>
</organism>
<dbReference type="GO" id="GO:0030170">
    <property type="term" value="F:pyridoxal phosphate binding"/>
    <property type="evidence" value="ECO:0007669"/>
    <property type="project" value="InterPro"/>
</dbReference>
<dbReference type="InterPro" id="IPR015424">
    <property type="entry name" value="PyrdxlP-dep_Trfase"/>
</dbReference>
<comment type="caution">
    <text evidence="6">The sequence shown here is derived from an EMBL/GenBank/DDBJ whole genome shotgun (WGS) entry which is preliminary data.</text>
</comment>
<dbReference type="Proteomes" id="UP000295066">
    <property type="component" value="Unassembled WGS sequence"/>
</dbReference>
<dbReference type="RefSeq" id="WP_133956202.1">
    <property type="nucleotide sequence ID" value="NZ_SORI01000002.1"/>
</dbReference>
<dbReference type="PANTHER" id="PTHR11986:SF79">
    <property type="entry name" value="ACETYLORNITHINE AMINOTRANSFERASE, MITOCHONDRIAL"/>
    <property type="match status" value="1"/>
</dbReference>
<dbReference type="InterPro" id="IPR015421">
    <property type="entry name" value="PyrdxlP-dep_Trfase_major"/>
</dbReference>
<name>A0A4R8MGW9_9BACT</name>
<dbReference type="InterPro" id="IPR050103">
    <property type="entry name" value="Class-III_PLP-dep_AT"/>
</dbReference>
<evidence type="ECO:0000256" key="2">
    <source>
        <dbReference type="ARBA" id="ARBA00022576"/>
    </source>
</evidence>
<sequence>MSGIYGSRGLTVVSGAGAAVRDDRGREYLDFYCGSGAALFGHCHPVLVEALRKAAESPWTVGPGMGSPARDAFRQRISEELPGHAVFFCNSGTESVEAALKLALSLRPDRKKVLALRRAFHGRTLGALSLTFNPQYRKDWTRILAPVTHVMPGELPGAVDGDTAAVFVEPVQGEGGVYPLAPGLGARITEACRETGALLVCDEIQSGWGRCGNFTASPGAGLDPDILCFAKGVAGGLPAGLTLWKRELGDFPPSGHGSTYGGGPLAAAMADASLKLLKDEGYPAKAETLGAYFRNLLSAIGSPLVAEVRGRGLLNGVELRGKAVPVVKRLQEKGLLALPAGPSVVRFLAPFTAERNDFDRAAALFAETLEEGAE</sequence>
<evidence type="ECO:0000313" key="7">
    <source>
        <dbReference type="Proteomes" id="UP000295066"/>
    </source>
</evidence>
<dbReference type="PIRSF" id="PIRSF000521">
    <property type="entry name" value="Transaminase_4ab_Lys_Orn"/>
    <property type="match status" value="1"/>
</dbReference>
<evidence type="ECO:0000256" key="5">
    <source>
        <dbReference type="RuleBase" id="RU003560"/>
    </source>
</evidence>